<reference evidence="9 10" key="1">
    <citation type="submission" date="2018-05" db="EMBL/GenBank/DDBJ databases">
        <title>Genomic Encyclopedia of Type Strains, Phase IV (KMG-IV): sequencing the most valuable type-strain genomes for metagenomic binning, comparative biology and taxonomic classification.</title>
        <authorList>
            <person name="Goeker M."/>
        </authorList>
    </citation>
    <scope>NUCLEOTIDE SEQUENCE [LARGE SCALE GENOMIC DNA]</scope>
    <source>
        <strain evidence="9 10">DSM 16791</strain>
    </source>
</reference>
<feature type="domain" description="Type II secretion system protein GspF" evidence="8">
    <location>
        <begin position="65"/>
        <end position="187"/>
    </location>
</feature>
<dbReference type="InterPro" id="IPR003004">
    <property type="entry name" value="GspF/PilC"/>
</dbReference>
<evidence type="ECO:0000256" key="3">
    <source>
        <dbReference type="ARBA" id="ARBA00022475"/>
    </source>
</evidence>
<feature type="transmembrane region" description="Helical" evidence="7">
    <location>
        <begin position="217"/>
        <end position="235"/>
    </location>
</feature>
<dbReference type="OrthoDB" id="9805682at2"/>
<keyword evidence="6 7" id="KW-0472">Membrane</keyword>
<evidence type="ECO:0000256" key="1">
    <source>
        <dbReference type="ARBA" id="ARBA00004651"/>
    </source>
</evidence>
<dbReference type="InterPro" id="IPR018076">
    <property type="entry name" value="T2SS_GspF_dom"/>
</dbReference>
<evidence type="ECO:0000256" key="7">
    <source>
        <dbReference type="SAM" id="Phobius"/>
    </source>
</evidence>
<dbReference type="Proteomes" id="UP000246352">
    <property type="component" value="Unassembled WGS sequence"/>
</dbReference>
<dbReference type="Pfam" id="PF00482">
    <property type="entry name" value="T2SSF"/>
    <property type="match status" value="2"/>
</dbReference>
<organism evidence="9 10">
    <name type="scientific">Hoeflea marina</name>
    <dbReference type="NCBI Taxonomy" id="274592"/>
    <lineage>
        <taxon>Bacteria</taxon>
        <taxon>Pseudomonadati</taxon>
        <taxon>Pseudomonadota</taxon>
        <taxon>Alphaproteobacteria</taxon>
        <taxon>Hyphomicrobiales</taxon>
        <taxon>Rhizobiaceae</taxon>
        <taxon>Hoeflea</taxon>
    </lineage>
</organism>
<keyword evidence="4 7" id="KW-0812">Transmembrane</keyword>
<dbReference type="AlphaFoldDB" id="A0A317PPM3"/>
<dbReference type="PANTHER" id="PTHR30012:SF0">
    <property type="entry name" value="TYPE II SECRETION SYSTEM PROTEIN F-RELATED"/>
    <property type="match status" value="1"/>
</dbReference>
<gene>
    <name evidence="9" type="ORF">DFR52_102172</name>
</gene>
<evidence type="ECO:0000256" key="4">
    <source>
        <dbReference type="ARBA" id="ARBA00022692"/>
    </source>
</evidence>
<evidence type="ECO:0000256" key="6">
    <source>
        <dbReference type="ARBA" id="ARBA00023136"/>
    </source>
</evidence>
<accession>A0A317PPM3</accession>
<keyword evidence="5 7" id="KW-1133">Transmembrane helix</keyword>
<dbReference type="GO" id="GO:0005886">
    <property type="term" value="C:plasma membrane"/>
    <property type="evidence" value="ECO:0007669"/>
    <property type="project" value="UniProtKB-SubCell"/>
</dbReference>
<dbReference type="Gene3D" id="1.20.81.30">
    <property type="entry name" value="Type II secretion system (T2SS), domain F"/>
    <property type="match status" value="2"/>
</dbReference>
<comment type="subcellular location">
    <subcellularLocation>
        <location evidence="1">Cell membrane</location>
        <topology evidence="1">Multi-pass membrane protein</topology>
    </subcellularLocation>
</comment>
<evidence type="ECO:0000259" key="8">
    <source>
        <dbReference type="Pfam" id="PF00482"/>
    </source>
</evidence>
<dbReference type="RefSeq" id="WP_158284887.1">
    <property type="nucleotide sequence ID" value="NZ_QGTR01000002.1"/>
</dbReference>
<keyword evidence="10" id="KW-1185">Reference proteome</keyword>
<dbReference type="EMBL" id="QGTR01000002">
    <property type="protein sequence ID" value="PWW01510.1"/>
    <property type="molecule type" value="Genomic_DNA"/>
</dbReference>
<name>A0A317PPM3_9HYPH</name>
<feature type="domain" description="Type II secretion system protein GspF" evidence="8">
    <location>
        <begin position="268"/>
        <end position="388"/>
    </location>
</feature>
<protein>
    <submittedName>
        <fullName evidence="9">Type II secretion system protein F (GspF)</fullName>
    </submittedName>
</protein>
<feature type="transmembrane region" description="Helical" evidence="7">
    <location>
        <begin position="163"/>
        <end position="186"/>
    </location>
</feature>
<evidence type="ECO:0000313" key="9">
    <source>
        <dbReference type="EMBL" id="PWW01510.1"/>
    </source>
</evidence>
<comment type="similarity">
    <text evidence="2">Belongs to the GSP F family.</text>
</comment>
<evidence type="ECO:0000313" key="10">
    <source>
        <dbReference type="Proteomes" id="UP000246352"/>
    </source>
</evidence>
<dbReference type="PRINTS" id="PR00812">
    <property type="entry name" value="BCTERIALGSPF"/>
</dbReference>
<proteinExistence type="inferred from homology"/>
<sequence length="399" mass="41951">MLYAYKALRVDGSYEQGRIEADGPAEVLASLRRNGKTAVSIVEAGAAVAAAGADAVLRPVQLAAFFADLAMLMTAGLTVDQALKTMAASQENWRLKSLAAGIAASLATGDTVAGAMEKTRSFPPEATALAASAERVGRLAEVFGALAADFERQARARRALLEALAYPAFLVALAIVAVVLISVYLVPALEPIFESAGVDPPPVVWILTRLRGFMTDYGIYLAGIAALLAIAACFAETRAALSAGFSALWAVLPGVGRIQRDLAMARYLQSLALLLQNGAQISVALELSASCCGRGSIRRRLAGVRDEVTHGANVTDALRRTQLFGEGTLSLIFMGDEVNRLPMALDRSSVILMTRSRQVIDRSLAVLAPAIIIALGLMIGLLVTSVMTALLSVNELAIQ</sequence>
<feature type="transmembrane region" description="Helical" evidence="7">
    <location>
        <begin position="364"/>
        <end position="391"/>
    </location>
</feature>
<keyword evidence="3" id="KW-1003">Cell membrane</keyword>
<evidence type="ECO:0000256" key="5">
    <source>
        <dbReference type="ARBA" id="ARBA00022989"/>
    </source>
</evidence>
<evidence type="ECO:0000256" key="2">
    <source>
        <dbReference type="ARBA" id="ARBA00005745"/>
    </source>
</evidence>
<comment type="caution">
    <text evidence="9">The sequence shown here is derived from an EMBL/GenBank/DDBJ whole genome shotgun (WGS) entry which is preliminary data.</text>
</comment>
<dbReference type="PANTHER" id="PTHR30012">
    <property type="entry name" value="GENERAL SECRETION PATHWAY PROTEIN"/>
    <property type="match status" value="1"/>
</dbReference>
<dbReference type="InterPro" id="IPR042094">
    <property type="entry name" value="T2SS_GspF_sf"/>
</dbReference>